<accession>A0A7W0CUI7</accession>
<organism evidence="2 3">
    <name type="scientific">Nonomuraea soli</name>
    <dbReference type="NCBI Taxonomy" id="1032476"/>
    <lineage>
        <taxon>Bacteria</taxon>
        <taxon>Bacillati</taxon>
        <taxon>Actinomycetota</taxon>
        <taxon>Actinomycetes</taxon>
        <taxon>Streptosporangiales</taxon>
        <taxon>Streptosporangiaceae</taxon>
        <taxon>Nonomuraea</taxon>
    </lineage>
</organism>
<comment type="caution">
    <text evidence="2">The sequence shown here is derived from an EMBL/GenBank/DDBJ whole genome shotgun (WGS) entry which is preliminary data.</text>
</comment>
<dbReference type="EMBL" id="JACDUR010000012">
    <property type="protein sequence ID" value="MBA2897601.1"/>
    <property type="molecule type" value="Genomic_DNA"/>
</dbReference>
<keyword evidence="1" id="KW-1133">Transmembrane helix</keyword>
<sequence length="147" mass="15706">METLAIVLAVLAVVTTGALAGLFYAYSMSVMWGLAAIPEEAAAAAMRSINKKIINPWLMLAFIGSMILDAAVAVLTGNVWFWAALAVNFVGSFLVTSIVNVPMNNAVDAGKLTFAEYQPRWTRWNTLRTVASLASLALLAVGLLGWN</sequence>
<dbReference type="Proteomes" id="UP000530928">
    <property type="component" value="Unassembled WGS sequence"/>
</dbReference>
<evidence type="ECO:0000256" key="1">
    <source>
        <dbReference type="SAM" id="Phobius"/>
    </source>
</evidence>
<evidence type="ECO:0000313" key="3">
    <source>
        <dbReference type="Proteomes" id="UP000530928"/>
    </source>
</evidence>
<feature type="transmembrane region" description="Helical" evidence="1">
    <location>
        <begin position="124"/>
        <end position="146"/>
    </location>
</feature>
<evidence type="ECO:0000313" key="2">
    <source>
        <dbReference type="EMBL" id="MBA2897601.1"/>
    </source>
</evidence>
<dbReference type="InterPro" id="IPR013901">
    <property type="entry name" value="Anthrone_oxy"/>
</dbReference>
<dbReference type="RefSeq" id="WP_181616298.1">
    <property type="nucleotide sequence ID" value="NZ_BAABAM010000014.1"/>
</dbReference>
<name>A0A7W0CUI7_9ACTN</name>
<feature type="transmembrane region" description="Helical" evidence="1">
    <location>
        <begin position="81"/>
        <end position="103"/>
    </location>
</feature>
<protein>
    <submittedName>
        <fullName evidence="2">Putative membrane protein</fullName>
    </submittedName>
</protein>
<gene>
    <name evidence="2" type="ORF">HNR30_009003</name>
</gene>
<feature type="transmembrane region" description="Helical" evidence="1">
    <location>
        <begin position="56"/>
        <end position="75"/>
    </location>
</feature>
<dbReference type="Pfam" id="PF08592">
    <property type="entry name" value="Anthrone_oxy"/>
    <property type="match status" value="1"/>
</dbReference>
<dbReference type="AlphaFoldDB" id="A0A7W0CUI7"/>
<keyword evidence="3" id="KW-1185">Reference proteome</keyword>
<keyword evidence="1" id="KW-0472">Membrane</keyword>
<proteinExistence type="predicted"/>
<reference evidence="2 3" key="1">
    <citation type="submission" date="2020-07" db="EMBL/GenBank/DDBJ databases">
        <title>Genomic Encyclopedia of Type Strains, Phase IV (KMG-IV): sequencing the most valuable type-strain genomes for metagenomic binning, comparative biology and taxonomic classification.</title>
        <authorList>
            <person name="Goeker M."/>
        </authorList>
    </citation>
    <scope>NUCLEOTIDE SEQUENCE [LARGE SCALE GENOMIC DNA]</scope>
    <source>
        <strain evidence="2 3">DSM 45533</strain>
    </source>
</reference>
<keyword evidence="1" id="KW-0812">Transmembrane</keyword>